<gene>
    <name evidence="2" type="ORF">M9458_002560</name>
</gene>
<name>A0ABD0S1B0_CIRMR</name>
<reference evidence="2 3" key="1">
    <citation type="submission" date="2024-05" db="EMBL/GenBank/DDBJ databases">
        <title>Genome sequencing and assembly of Indian major carp, Cirrhinus mrigala (Hamilton, 1822).</title>
        <authorList>
            <person name="Mohindra V."/>
            <person name="Chowdhury L.M."/>
            <person name="Lal K."/>
            <person name="Jena J.K."/>
        </authorList>
    </citation>
    <scope>NUCLEOTIDE SEQUENCE [LARGE SCALE GENOMIC DNA]</scope>
    <source>
        <strain evidence="2">CM1030</strain>
        <tissue evidence="2">Blood</tissue>
    </source>
</reference>
<proteinExistence type="predicted"/>
<dbReference type="Pfam" id="PF17919">
    <property type="entry name" value="RT_RNaseH_2"/>
    <property type="match status" value="1"/>
</dbReference>
<dbReference type="FunFam" id="3.10.20.370:FF:000003">
    <property type="entry name" value="Transposon Tf2-6 polyprotein"/>
    <property type="match status" value="1"/>
</dbReference>
<dbReference type="InterPro" id="IPR043502">
    <property type="entry name" value="DNA/RNA_pol_sf"/>
</dbReference>
<accession>A0ABD0S1B0</accession>
<comment type="caution">
    <text evidence="2">The sequence shown here is derived from an EMBL/GenBank/DDBJ whole genome shotgun (WGS) entry which is preliminary data.</text>
</comment>
<feature type="domain" description="Reverse transcriptase/retrotransposon-derived protein RNase H-like" evidence="1">
    <location>
        <begin position="8"/>
        <end position="110"/>
    </location>
</feature>
<sequence>GKPKHLAWNPAAHKAFHQLKTIFCTAPLLHHPNAEHPFVVEVDASTTGIGAVLSQAAGEPPLLHPCAYYSRKLSQAEQNYDVGNQELLAIKLALEEWRHWLEGASHPFTITNHKNLHYLREAKYLNPRQARWAPFFTRFNFKITYRPGTKNVKADALSRLYTTESPLEPESILPSNVILSPIIWDLDEDIRHATLQEPAPLECPEGKIYVPCSQRQHLLDTVHLLAPSDPQTSCLPGLPKLLTL</sequence>
<organism evidence="2 3">
    <name type="scientific">Cirrhinus mrigala</name>
    <name type="common">Mrigala</name>
    <dbReference type="NCBI Taxonomy" id="683832"/>
    <lineage>
        <taxon>Eukaryota</taxon>
        <taxon>Metazoa</taxon>
        <taxon>Chordata</taxon>
        <taxon>Craniata</taxon>
        <taxon>Vertebrata</taxon>
        <taxon>Euteleostomi</taxon>
        <taxon>Actinopterygii</taxon>
        <taxon>Neopterygii</taxon>
        <taxon>Teleostei</taxon>
        <taxon>Ostariophysi</taxon>
        <taxon>Cypriniformes</taxon>
        <taxon>Cyprinidae</taxon>
        <taxon>Labeoninae</taxon>
        <taxon>Labeonini</taxon>
        <taxon>Cirrhinus</taxon>
    </lineage>
</organism>
<evidence type="ECO:0000259" key="1">
    <source>
        <dbReference type="Pfam" id="PF17919"/>
    </source>
</evidence>
<evidence type="ECO:0000313" key="2">
    <source>
        <dbReference type="EMBL" id="KAL0204542.1"/>
    </source>
</evidence>
<dbReference type="EMBL" id="JAMKFB020000001">
    <property type="protein sequence ID" value="KAL0204542.1"/>
    <property type="molecule type" value="Genomic_DNA"/>
</dbReference>
<evidence type="ECO:0000313" key="3">
    <source>
        <dbReference type="Proteomes" id="UP001529510"/>
    </source>
</evidence>
<protein>
    <recommendedName>
        <fullName evidence="1">Reverse transcriptase/retrotransposon-derived protein RNase H-like domain-containing protein</fullName>
    </recommendedName>
</protein>
<dbReference type="CDD" id="cd09274">
    <property type="entry name" value="RNase_HI_RT_Ty3"/>
    <property type="match status" value="1"/>
</dbReference>
<dbReference type="AlphaFoldDB" id="A0ABD0S1B0"/>
<feature type="non-terminal residue" evidence="2">
    <location>
        <position position="1"/>
    </location>
</feature>
<dbReference type="InterPro" id="IPR041577">
    <property type="entry name" value="RT_RNaseH_2"/>
</dbReference>
<dbReference type="PANTHER" id="PTHR34072:SF42">
    <property type="entry name" value="INTEGRASE CATALYTIC DOMAIN-CONTAINING PROTEIN"/>
    <property type="match status" value="1"/>
</dbReference>
<dbReference type="SUPFAM" id="SSF56672">
    <property type="entry name" value="DNA/RNA polymerases"/>
    <property type="match status" value="1"/>
</dbReference>
<dbReference type="PANTHER" id="PTHR34072">
    <property type="entry name" value="ENZYMATIC POLYPROTEIN-RELATED"/>
    <property type="match status" value="1"/>
</dbReference>
<feature type="non-terminal residue" evidence="2">
    <location>
        <position position="244"/>
    </location>
</feature>
<keyword evidence="3" id="KW-1185">Reference proteome</keyword>
<dbReference type="Proteomes" id="UP001529510">
    <property type="component" value="Unassembled WGS sequence"/>
</dbReference>
<dbReference type="Gene3D" id="3.10.20.370">
    <property type="match status" value="1"/>
</dbReference>